<dbReference type="InterPro" id="IPR050988">
    <property type="entry name" value="Mannitol_DH/Oxidoreductase"/>
</dbReference>
<dbReference type="Pfam" id="PF08125">
    <property type="entry name" value="Mannitol_dh_C"/>
    <property type="match status" value="1"/>
</dbReference>
<dbReference type="Gene3D" id="1.10.1040.10">
    <property type="entry name" value="N-(1-d-carboxylethyl)-l-norvaline Dehydrogenase, domain 2"/>
    <property type="match status" value="1"/>
</dbReference>
<dbReference type="GO" id="GO:0008926">
    <property type="term" value="F:mannitol-1-phosphate 5-dehydrogenase activity"/>
    <property type="evidence" value="ECO:0007669"/>
    <property type="project" value="UniProtKB-EC"/>
</dbReference>
<dbReference type="InterPro" id="IPR013328">
    <property type="entry name" value="6PGD_dom2"/>
</dbReference>
<dbReference type="PANTHER" id="PTHR43362:SF1">
    <property type="entry name" value="MANNITOL DEHYDROGENASE 2-RELATED"/>
    <property type="match status" value="1"/>
</dbReference>
<dbReference type="InterPro" id="IPR013118">
    <property type="entry name" value="Mannitol_DH_C"/>
</dbReference>
<sequence>MSLNLTAAGLADQKAWEAAGYALPSYDREAMITRTKESPCWVHFGAGNIFRAFQANTAQELLNNGTFDRGVIVAEGFDTEIIRDMYQPHDNLSILVTLKADGSVEKTVVGSIAESLAADTAYSPDFARLKEIFTKDSLQMATFTITEKGYSMKNGAGELLPSVAADFAAGPSSVTSYMGKVASLLYERFLAGEKPVAMVSTDNCSHNGEKLSLALTAYASAWEENKLVQPGFLSYLQNPEKVSFPWTMIDKITPRPDASIEKMLEEDGLANAQPIITSRHTYVAPFVNAEECQYLVVEDHFPNGRPPMEKSGWIFTDRETVNKTERMKVCTCLNPLHTALAVFGCLLDYELISDEMKNPVLKKLVERIGYVEGLPVVTDPGILSPKQFIDEVLNIRVPNPFMPDTPQRIATDTSQKLSIRFGETIKSYLASPELSLSDLQAIPAVFAGWLRYLMGVDDNGDAFDLSPDPLLATVRPYVQDLKLGAPADRETLSKTLAPLLSDASIFGVDLISAGLSDRVLNAFVSMLQGPGAVTDTLAALTAQF</sequence>
<dbReference type="Gene3D" id="3.40.50.720">
    <property type="entry name" value="NAD(P)-binding Rossmann-like Domain"/>
    <property type="match status" value="1"/>
</dbReference>
<dbReference type="RefSeq" id="WP_055227299.1">
    <property type="nucleotide sequence ID" value="NZ_CAXSRP010000002.1"/>
</dbReference>
<feature type="domain" description="Mannitol dehydrogenase N-terminal" evidence="3">
    <location>
        <begin position="42"/>
        <end position="310"/>
    </location>
</feature>
<proteinExistence type="predicted"/>
<dbReference type="SUPFAM" id="SSF51735">
    <property type="entry name" value="NAD(P)-binding Rossmann-fold domains"/>
    <property type="match status" value="1"/>
</dbReference>
<dbReference type="AlphaFoldDB" id="A0A174CUA8"/>
<dbReference type="EC" id="1.1.1.-" evidence="5"/>
<dbReference type="SUPFAM" id="SSF48179">
    <property type="entry name" value="6-phosphogluconate dehydrogenase C-terminal domain-like"/>
    <property type="match status" value="1"/>
</dbReference>
<dbReference type="Pfam" id="PF01232">
    <property type="entry name" value="Mannitol_dh"/>
    <property type="match status" value="1"/>
</dbReference>
<dbReference type="Proteomes" id="UP000095706">
    <property type="component" value="Unassembled WGS sequence"/>
</dbReference>
<evidence type="ECO:0000313" key="5">
    <source>
        <dbReference type="EMBL" id="CUO16992.1"/>
    </source>
</evidence>
<dbReference type="InterPro" id="IPR013131">
    <property type="entry name" value="Mannitol_DH_N"/>
</dbReference>
<evidence type="ECO:0000313" key="6">
    <source>
        <dbReference type="Proteomes" id="UP000095706"/>
    </source>
</evidence>
<accession>A0A174CUA8</accession>
<organism evidence="5 6">
    <name type="scientific">Fusicatenibacter saccharivorans</name>
    <dbReference type="NCBI Taxonomy" id="1150298"/>
    <lineage>
        <taxon>Bacteria</taxon>
        <taxon>Bacillati</taxon>
        <taxon>Bacillota</taxon>
        <taxon>Clostridia</taxon>
        <taxon>Lachnospirales</taxon>
        <taxon>Lachnospiraceae</taxon>
        <taxon>Fusicatenibacter</taxon>
    </lineage>
</organism>
<reference evidence="5 6" key="1">
    <citation type="submission" date="2015-09" db="EMBL/GenBank/DDBJ databases">
        <authorList>
            <consortium name="Pathogen Informatics"/>
        </authorList>
    </citation>
    <scope>NUCLEOTIDE SEQUENCE [LARGE SCALE GENOMIC DNA]</scope>
    <source>
        <strain evidence="5 6">2789STDY5608849</strain>
    </source>
</reference>
<evidence type="ECO:0000259" key="4">
    <source>
        <dbReference type="Pfam" id="PF08125"/>
    </source>
</evidence>
<dbReference type="PANTHER" id="PTHR43362">
    <property type="entry name" value="MANNITOL DEHYDROGENASE DSF1-RELATED"/>
    <property type="match status" value="1"/>
</dbReference>
<dbReference type="EMBL" id="CYYV01000006">
    <property type="protein sequence ID" value="CUO16992.1"/>
    <property type="molecule type" value="Genomic_DNA"/>
</dbReference>
<gene>
    <name evidence="5" type="primary">por</name>
    <name evidence="5" type="ORF">ERS852406_01410</name>
</gene>
<feature type="domain" description="Mannitol dehydrogenase C-terminal" evidence="4">
    <location>
        <begin position="323"/>
        <end position="476"/>
    </location>
</feature>
<dbReference type="InterPro" id="IPR008927">
    <property type="entry name" value="6-PGluconate_DH-like_C_sf"/>
</dbReference>
<evidence type="ECO:0000256" key="2">
    <source>
        <dbReference type="ARBA" id="ARBA00048615"/>
    </source>
</evidence>
<evidence type="ECO:0000259" key="3">
    <source>
        <dbReference type="Pfam" id="PF01232"/>
    </source>
</evidence>
<dbReference type="InterPro" id="IPR036291">
    <property type="entry name" value="NAD(P)-bd_dom_sf"/>
</dbReference>
<comment type="catalytic activity">
    <reaction evidence="2">
        <text>D-mannitol 1-phosphate + NAD(+) = beta-D-fructose 6-phosphate + NADH + H(+)</text>
        <dbReference type="Rhea" id="RHEA:19661"/>
        <dbReference type="ChEBI" id="CHEBI:15378"/>
        <dbReference type="ChEBI" id="CHEBI:57540"/>
        <dbReference type="ChEBI" id="CHEBI:57634"/>
        <dbReference type="ChEBI" id="CHEBI:57945"/>
        <dbReference type="ChEBI" id="CHEBI:61381"/>
        <dbReference type="EC" id="1.1.1.17"/>
    </reaction>
</comment>
<keyword evidence="1 5" id="KW-0560">Oxidoreductase</keyword>
<evidence type="ECO:0000256" key="1">
    <source>
        <dbReference type="ARBA" id="ARBA00023002"/>
    </source>
</evidence>
<protein>
    <submittedName>
        <fullName evidence="5">Polyol:NADP oxidoreductase</fullName>
        <ecNumber evidence="5">1.1.1.-</ecNumber>
    </submittedName>
</protein>
<name>A0A174CUA8_9FIRM</name>